<dbReference type="InterPro" id="IPR003137">
    <property type="entry name" value="PA_domain"/>
</dbReference>
<feature type="transmembrane region" description="Helical" evidence="8">
    <location>
        <begin position="254"/>
        <end position="278"/>
    </location>
</feature>
<dbReference type="OMA" id="DPEPMPM"/>
<dbReference type="SMART" id="SM00730">
    <property type="entry name" value="PSN"/>
    <property type="match status" value="1"/>
</dbReference>
<evidence type="ECO:0000256" key="3">
    <source>
        <dbReference type="ARBA" id="ARBA00022692"/>
    </source>
</evidence>
<proteinExistence type="inferred from homology"/>
<dbReference type="OrthoDB" id="29661at2759"/>
<comment type="similarity">
    <text evidence="2">Belongs to the peptidase A22B family.</text>
</comment>
<dbReference type="GO" id="GO:0006465">
    <property type="term" value="P:signal peptide processing"/>
    <property type="evidence" value="ECO:0007669"/>
    <property type="project" value="TreeGrafter"/>
</dbReference>
<evidence type="ECO:0000256" key="7">
    <source>
        <dbReference type="ARBA" id="ARBA00023136"/>
    </source>
</evidence>
<feature type="chain" id="PRO_5001634978" description="PA domain-containing protein" evidence="9">
    <location>
        <begin position="22"/>
        <end position="640"/>
    </location>
</feature>
<evidence type="ECO:0000313" key="12">
    <source>
        <dbReference type="Proteomes" id="UP000030745"/>
    </source>
</evidence>
<evidence type="ECO:0000256" key="1">
    <source>
        <dbReference type="ARBA" id="ARBA00004337"/>
    </source>
</evidence>
<dbReference type="SUPFAM" id="SSF52025">
    <property type="entry name" value="PA domain"/>
    <property type="match status" value="1"/>
</dbReference>
<dbReference type="KEGG" id="spar:SPRG_03840"/>
<reference evidence="11 12" key="1">
    <citation type="journal article" date="2013" name="PLoS Genet.">
        <title>Distinctive expansion of potential virulence genes in the genome of the oomycete fish pathogen Saprolegnia parasitica.</title>
        <authorList>
            <person name="Jiang R.H."/>
            <person name="de Bruijn I."/>
            <person name="Haas B.J."/>
            <person name="Belmonte R."/>
            <person name="Lobach L."/>
            <person name="Christie J."/>
            <person name="van den Ackerveken G."/>
            <person name="Bottin A."/>
            <person name="Bulone V."/>
            <person name="Diaz-Moreno S.M."/>
            <person name="Dumas B."/>
            <person name="Fan L."/>
            <person name="Gaulin E."/>
            <person name="Govers F."/>
            <person name="Grenville-Briggs L.J."/>
            <person name="Horner N.R."/>
            <person name="Levin J.Z."/>
            <person name="Mammella M."/>
            <person name="Meijer H.J."/>
            <person name="Morris P."/>
            <person name="Nusbaum C."/>
            <person name="Oome S."/>
            <person name="Phillips A.J."/>
            <person name="van Rooyen D."/>
            <person name="Rzeszutek E."/>
            <person name="Saraiva M."/>
            <person name="Secombes C.J."/>
            <person name="Seidl M.F."/>
            <person name="Snel B."/>
            <person name="Stassen J.H."/>
            <person name="Sykes S."/>
            <person name="Tripathy S."/>
            <person name="van den Berg H."/>
            <person name="Vega-Arreguin J.C."/>
            <person name="Wawra S."/>
            <person name="Young S.K."/>
            <person name="Zeng Q."/>
            <person name="Dieguez-Uribeondo J."/>
            <person name="Russ C."/>
            <person name="Tyler B.M."/>
            <person name="van West P."/>
        </authorList>
    </citation>
    <scope>NUCLEOTIDE SEQUENCE [LARGE SCALE GENOMIC DNA]</scope>
    <source>
        <strain evidence="11 12">CBS 223.65</strain>
    </source>
</reference>
<dbReference type="Pfam" id="PF02225">
    <property type="entry name" value="PA"/>
    <property type="match status" value="1"/>
</dbReference>
<dbReference type="GeneID" id="24126320"/>
<feature type="transmembrane region" description="Helical" evidence="8">
    <location>
        <begin position="515"/>
        <end position="533"/>
    </location>
</feature>
<dbReference type="Proteomes" id="UP000030745">
    <property type="component" value="Unassembled WGS sequence"/>
</dbReference>
<dbReference type="VEuPathDB" id="FungiDB:SPRG_03840"/>
<dbReference type="EMBL" id="KK583198">
    <property type="protein sequence ID" value="KDO31222.1"/>
    <property type="molecule type" value="Genomic_DNA"/>
</dbReference>
<evidence type="ECO:0000259" key="10">
    <source>
        <dbReference type="Pfam" id="PF02225"/>
    </source>
</evidence>
<dbReference type="GO" id="GO:0098553">
    <property type="term" value="C:lumenal side of endoplasmic reticulum membrane"/>
    <property type="evidence" value="ECO:0007669"/>
    <property type="project" value="TreeGrafter"/>
</dbReference>
<dbReference type="GO" id="GO:0042500">
    <property type="term" value="F:aspartic endopeptidase activity, intramembrane cleaving"/>
    <property type="evidence" value="ECO:0007669"/>
    <property type="project" value="InterPro"/>
</dbReference>
<dbReference type="GO" id="GO:0010008">
    <property type="term" value="C:endosome membrane"/>
    <property type="evidence" value="ECO:0007669"/>
    <property type="project" value="UniProtKB-SubCell"/>
</dbReference>
<comment type="subcellular location">
    <subcellularLocation>
        <location evidence="1">Endosome membrane</location>
        <topology evidence="1">Multi-pass membrane protein</topology>
    </subcellularLocation>
</comment>
<feature type="signal peptide" evidence="9">
    <location>
        <begin position="1"/>
        <end position="21"/>
    </location>
</feature>
<dbReference type="RefSeq" id="XP_012197827.1">
    <property type="nucleotide sequence ID" value="XM_012342437.1"/>
</dbReference>
<gene>
    <name evidence="11" type="ORF">SPRG_03840</name>
</gene>
<dbReference type="Pfam" id="PF04258">
    <property type="entry name" value="Peptidase_A22B"/>
    <property type="match status" value="1"/>
</dbReference>
<evidence type="ECO:0000256" key="4">
    <source>
        <dbReference type="ARBA" id="ARBA00022753"/>
    </source>
</evidence>
<dbReference type="GO" id="GO:0033619">
    <property type="term" value="P:membrane protein proteolysis"/>
    <property type="evidence" value="ECO:0007669"/>
    <property type="project" value="TreeGrafter"/>
</dbReference>
<feature type="transmembrane region" description="Helical" evidence="8">
    <location>
        <begin position="318"/>
        <end position="335"/>
    </location>
</feature>
<keyword evidence="4" id="KW-0967">Endosome</keyword>
<keyword evidence="7 8" id="KW-0472">Membrane</keyword>
<evidence type="ECO:0000256" key="2">
    <source>
        <dbReference type="ARBA" id="ARBA00006859"/>
    </source>
</evidence>
<evidence type="ECO:0000256" key="9">
    <source>
        <dbReference type="SAM" id="SignalP"/>
    </source>
</evidence>
<protein>
    <recommendedName>
        <fullName evidence="10">PA domain-containing protein</fullName>
    </recommendedName>
</protein>
<sequence>MARRGAAAVAVAGLWLHGANAILPSGVLSLSRFGVNATLDMFVSPSHDTGWGPPLPQEHDRNGSRRHVLADAGDACSALSRALYIDKLVVAHRGNCSFLEKAKIAQSAGAAGLIIRNTREAVYLLDRNRTTPAGNLSSDAPMPSFATDCSRGEGYVPSLDPDAPWLVQSDVCTHHPSCASRICLPTGHRNASSYQVCCMWDTHLLMGANYTDADAAHLQLPIVFATVAQGETLSALLATSPSPAGTVYARYSPFFNLASVALWAIGVATAIGGSYYAASADRARLRQHKPHADPTRKAYDDDDDDDEADVLHLSFQHAIGFIVVAGCFLTFLYFVHVGPLLSIFFGISSISTTTLLVTLPMAKRLCPCMSSWHLRVPMVGTITIHEVLALSVSSSLVLAWFLYRDALWSLQDLFGIALCCVFLKTIRLPNLKIGALLLVLAFAYDIFFVFVSPLLFGRSVMVDVATGGPPAAARNGYPGRDYCERYPTYPRCVDPDPLPMLLVFPRIGDWRDGRAMLGLGDIVLPGLLLTFTLRFDYTRRVHLKRTANSANVFFSIAAIGYAVGLGITNVAVVLMNMGQPALLYLVPCTLGSVAAAAHATGDLPRMWHDGLYEVEPMAPIVGGSPVDYEAGDEAPLLDDA</sequence>
<dbReference type="GO" id="GO:0098554">
    <property type="term" value="C:cytoplasmic side of endoplasmic reticulum membrane"/>
    <property type="evidence" value="ECO:0007669"/>
    <property type="project" value="TreeGrafter"/>
</dbReference>
<feature type="transmembrane region" description="Helical" evidence="8">
    <location>
        <begin position="406"/>
        <end position="423"/>
    </location>
</feature>
<feature type="transmembrane region" description="Helical" evidence="8">
    <location>
        <begin position="581"/>
        <end position="599"/>
    </location>
</feature>
<keyword evidence="5" id="KW-0378">Hydrolase</keyword>
<dbReference type="InterPro" id="IPR007369">
    <property type="entry name" value="Peptidase_A22B_SPP"/>
</dbReference>
<feature type="transmembrane region" description="Helical" evidence="8">
    <location>
        <begin position="553"/>
        <end position="575"/>
    </location>
</feature>
<keyword evidence="9" id="KW-0732">Signal</keyword>
<keyword evidence="6 8" id="KW-1133">Transmembrane helix</keyword>
<feature type="transmembrane region" description="Helical" evidence="8">
    <location>
        <begin position="435"/>
        <end position="456"/>
    </location>
</feature>
<name>A0A067CWS0_SAPPC</name>
<accession>A0A067CWS0</accession>
<evidence type="ECO:0000256" key="6">
    <source>
        <dbReference type="ARBA" id="ARBA00022989"/>
    </source>
</evidence>
<dbReference type="GO" id="GO:0030660">
    <property type="term" value="C:Golgi-associated vesicle membrane"/>
    <property type="evidence" value="ECO:0007669"/>
    <property type="project" value="TreeGrafter"/>
</dbReference>
<organism evidence="11 12">
    <name type="scientific">Saprolegnia parasitica (strain CBS 223.65)</name>
    <dbReference type="NCBI Taxonomy" id="695850"/>
    <lineage>
        <taxon>Eukaryota</taxon>
        <taxon>Sar</taxon>
        <taxon>Stramenopiles</taxon>
        <taxon>Oomycota</taxon>
        <taxon>Saprolegniomycetes</taxon>
        <taxon>Saprolegniales</taxon>
        <taxon>Saprolegniaceae</taxon>
        <taxon>Saprolegnia</taxon>
    </lineage>
</organism>
<dbReference type="PANTHER" id="PTHR12174">
    <property type="entry name" value="SIGNAL PEPTIDE PEPTIDASE"/>
    <property type="match status" value="1"/>
</dbReference>
<dbReference type="PANTHER" id="PTHR12174:SF22">
    <property type="entry name" value="SIGNAL PEPTIDE PEPTIDASE-LIKE 3"/>
    <property type="match status" value="1"/>
</dbReference>
<dbReference type="Gene3D" id="3.50.30.30">
    <property type="match status" value="1"/>
</dbReference>
<feature type="transmembrane region" description="Helical" evidence="8">
    <location>
        <begin position="341"/>
        <end position="362"/>
    </location>
</feature>
<dbReference type="InterPro" id="IPR006639">
    <property type="entry name" value="Preselin/SPP"/>
</dbReference>
<dbReference type="AlphaFoldDB" id="A0A067CWS0"/>
<feature type="domain" description="PA" evidence="10">
    <location>
        <begin position="83"/>
        <end position="131"/>
    </location>
</feature>
<evidence type="ECO:0000256" key="5">
    <source>
        <dbReference type="ARBA" id="ARBA00022801"/>
    </source>
</evidence>
<feature type="transmembrane region" description="Helical" evidence="8">
    <location>
        <begin position="374"/>
        <end position="400"/>
    </location>
</feature>
<keyword evidence="12" id="KW-1185">Reference proteome</keyword>
<keyword evidence="3 8" id="KW-0812">Transmembrane</keyword>
<dbReference type="InterPro" id="IPR046450">
    <property type="entry name" value="PA_dom_sf"/>
</dbReference>
<evidence type="ECO:0000256" key="8">
    <source>
        <dbReference type="SAM" id="Phobius"/>
    </source>
</evidence>
<evidence type="ECO:0000313" key="11">
    <source>
        <dbReference type="EMBL" id="KDO31222.1"/>
    </source>
</evidence>